<comment type="caution">
    <text evidence="1">The sequence shown here is derived from an EMBL/GenBank/DDBJ whole genome shotgun (WGS) entry which is preliminary data.</text>
</comment>
<feature type="non-terminal residue" evidence="1">
    <location>
        <position position="50"/>
    </location>
</feature>
<reference evidence="1" key="1">
    <citation type="submission" date="2020-04" db="EMBL/GenBank/DDBJ databases">
        <title>A chromosome-scale assembly and high-density genetic map of the yellow drum (Nibea albiflora) genome.</title>
        <authorList>
            <person name="Xu D."/>
            <person name="Zhang W."/>
            <person name="Chen R."/>
            <person name="Tan P."/>
            <person name="Wang L."/>
            <person name="Song H."/>
            <person name="Tian L."/>
            <person name="Zhu Q."/>
            <person name="Wang B."/>
        </authorList>
    </citation>
    <scope>NUCLEOTIDE SEQUENCE</scope>
    <source>
        <strain evidence="1">ZJHYS-2018</strain>
    </source>
</reference>
<organism evidence="1 2">
    <name type="scientific">Nibea albiflora</name>
    <name type="common">Yellow drum</name>
    <name type="synonym">Corvina albiflora</name>
    <dbReference type="NCBI Taxonomy" id="240163"/>
    <lineage>
        <taxon>Eukaryota</taxon>
        <taxon>Metazoa</taxon>
        <taxon>Chordata</taxon>
        <taxon>Craniata</taxon>
        <taxon>Vertebrata</taxon>
        <taxon>Euteleostomi</taxon>
        <taxon>Actinopterygii</taxon>
        <taxon>Neopterygii</taxon>
        <taxon>Teleostei</taxon>
        <taxon>Neoteleostei</taxon>
        <taxon>Acanthomorphata</taxon>
        <taxon>Eupercaria</taxon>
        <taxon>Sciaenidae</taxon>
        <taxon>Nibea</taxon>
    </lineage>
</organism>
<feature type="non-terminal residue" evidence="1">
    <location>
        <position position="1"/>
    </location>
</feature>
<gene>
    <name evidence="1" type="primary">CCDC88C.2</name>
    <name evidence="1" type="ORF">GBF38_021875</name>
</gene>
<proteinExistence type="predicted"/>
<dbReference type="Proteomes" id="UP000805704">
    <property type="component" value="Chromosome 11"/>
</dbReference>
<accession>A0ACB7FG23</accession>
<evidence type="ECO:0000313" key="1">
    <source>
        <dbReference type="EMBL" id="KAG8013484.1"/>
    </source>
</evidence>
<dbReference type="EMBL" id="CM024799">
    <property type="protein sequence ID" value="KAG8013484.1"/>
    <property type="molecule type" value="Genomic_DNA"/>
</dbReference>
<keyword evidence="2" id="KW-1185">Reference proteome</keyword>
<name>A0ACB7FG23_NIBAL</name>
<sequence length="50" mass="5546">HSFLVNVLFGLFSSVIMSIEAAEPGYIARLPRFWHDPALLPVGIPLCPRP</sequence>
<evidence type="ECO:0000313" key="2">
    <source>
        <dbReference type="Proteomes" id="UP000805704"/>
    </source>
</evidence>
<protein>
    <submittedName>
        <fullName evidence="1">Protein Daple</fullName>
    </submittedName>
</protein>